<comment type="caution">
    <text evidence="2">The sequence shown here is derived from an EMBL/GenBank/DDBJ whole genome shotgun (WGS) entry which is preliminary data.</text>
</comment>
<evidence type="ECO:0000313" key="2">
    <source>
        <dbReference type="EMBL" id="KAJ1095259.1"/>
    </source>
</evidence>
<evidence type="ECO:0000313" key="3">
    <source>
        <dbReference type="Proteomes" id="UP001066276"/>
    </source>
</evidence>
<reference evidence="2" key="1">
    <citation type="journal article" date="2022" name="bioRxiv">
        <title>Sequencing and chromosome-scale assembly of the giantPleurodeles waltlgenome.</title>
        <authorList>
            <person name="Brown T."/>
            <person name="Elewa A."/>
            <person name="Iarovenko S."/>
            <person name="Subramanian E."/>
            <person name="Araus A.J."/>
            <person name="Petzold A."/>
            <person name="Susuki M."/>
            <person name="Suzuki K.-i.T."/>
            <person name="Hayashi T."/>
            <person name="Toyoda A."/>
            <person name="Oliveira C."/>
            <person name="Osipova E."/>
            <person name="Leigh N.D."/>
            <person name="Simon A."/>
            <person name="Yun M.H."/>
        </authorList>
    </citation>
    <scope>NUCLEOTIDE SEQUENCE</scope>
    <source>
        <strain evidence="2">20211129_DDA</strain>
        <tissue evidence="2">Liver</tissue>
    </source>
</reference>
<dbReference type="AlphaFoldDB" id="A0AAV7LWG2"/>
<feature type="region of interest" description="Disordered" evidence="1">
    <location>
        <begin position="1"/>
        <end position="24"/>
    </location>
</feature>
<evidence type="ECO:0000256" key="1">
    <source>
        <dbReference type="SAM" id="MobiDB-lite"/>
    </source>
</evidence>
<name>A0AAV7LWG2_PLEWA</name>
<organism evidence="2 3">
    <name type="scientific">Pleurodeles waltl</name>
    <name type="common">Iberian ribbed newt</name>
    <dbReference type="NCBI Taxonomy" id="8319"/>
    <lineage>
        <taxon>Eukaryota</taxon>
        <taxon>Metazoa</taxon>
        <taxon>Chordata</taxon>
        <taxon>Craniata</taxon>
        <taxon>Vertebrata</taxon>
        <taxon>Euteleostomi</taxon>
        <taxon>Amphibia</taxon>
        <taxon>Batrachia</taxon>
        <taxon>Caudata</taxon>
        <taxon>Salamandroidea</taxon>
        <taxon>Salamandridae</taxon>
        <taxon>Pleurodelinae</taxon>
        <taxon>Pleurodeles</taxon>
    </lineage>
</organism>
<proteinExistence type="predicted"/>
<protein>
    <submittedName>
        <fullName evidence="2">Uncharacterized protein</fullName>
    </submittedName>
</protein>
<gene>
    <name evidence="2" type="ORF">NDU88_000426</name>
</gene>
<dbReference type="Proteomes" id="UP001066276">
    <property type="component" value="Chromosome 10"/>
</dbReference>
<accession>A0AAV7LWG2</accession>
<sequence length="155" mass="17732">MPGGGSDWAPLAVDHPTPRSNWTKVPKAVPRTKLHRGRRLLDKPPRRRRACDTFVSFSHWKRIPEVDVGGYARSDFHWWRDGLTTLPGPSRSGPGSAKDPSITVFTVLDSKSNRLPIQQVSSPLMLGLRRPFTGARKYYLIKRLWKTLPFTHLYF</sequence>
<dbReference type="EMBL" id="JANPWB010000014">
    <property type="protein sequence ID" value="KAJ1095259.1"/>
    <property type="molecule type" value="Genomic_DNA"/>
</dbReference>
<keyword evidence="3" id="KW-1185">Reference proteome</keyword>